<evidence type="ECO:0000313" key="3">
    <source>
        <dbReference type="EMBL" id="RAL14325.1"/>
    </source>
</evidence>
<feature type="region of interest" description="Disordered" evidence="2">
    <location>
        <begin position="389"/>
        <end position="408"/>
    </location>
</feature>
<dbReference type="EMBL" id="KZ824275">
    <property type="protein sequence ID" value="RAL14325.1"/>
    <property type="molecule type" value="Genomic_DNA"/>
</dbReference>
<protein>
    <submittedName>
        <fullName evidence="3">Uncharacterized protein</fullName>
    </submittedName>
</protein>
<feature type="compositionally biased region" description="Acidic residues" evidence="2">
    <location>
        <begin position="125"/>
        <end position="184"/>
    </location>
</feature>
<organism evidence="3 4">
    <name type="scientific">Aspergillus homomorphus (strain CBS 101889)</name>
    <dbReference type="NCBI Taxonomy" id="1450537"/>
    <lineage>
        <taxon>Eukaryota</taxon>
        <taxon>Fungi</taxon>
        <taxon>Dikarya</taxon>
        <taxon>Ascomycota</taxon>
        <taxon>Pezizomycotina</taxon>
        <taxon>Eurotiomycetes</taxon>
        <taxon>Eurotiomycetidae</taxon>
        <taxon>Eurotiales</taxon>
        <taxon>Aspergillaceae</taxon>
        <taxon>Aspergillus</taxon>
        <taxon>Aspergillus subgen. Circumdati</taxon>
    </lineage>
</organism>
<evidence type="ECO:0000313" key="4">
    <source>
        <dbReference type="Proteomes" id="UP000248961"/>
    </source>
</evidence>
<dbReference type="RefSeq" id="XP_025553479.1">
    <property type="nucleotide sequence ID" value="XM_025696818.1"/>
</dbReference>
<feature type="compositionally biased region" description="Low complexity" evidence="2">
    <location>
        <begin position="253"/>
        <end position="263"/>
    </location>
</feature>
<feature type="compositionally biased region" description="Basic and acidic residues" evidence="2">
    <location>
        <begin position="75"/>
        <end position="85"/>
    </location>
</feature>
<accession>A0A395I3L2</accession>
<feature type="compositionally biased region" description="Polar residues" evidence="2">
    <location>
        <begin position="363"/>
        <end position="375"/>
    </location>
</feature>
<feature type="compositionally biased region" description="Gly residues" evidence="2">
    <location>
        <begin position="89"/>
        <end position="99"/>
    </location>
</feature>
<proteinExistence type="predicted"/>
<feature type="compositionally biased region" description="Polar residues" evidence="2">
    <location>
        <begin position="234"/>
        <end position="247"/>
    </location>
</feature>
<feature type="region of interest" description="Disordered" evidence="2">
    <location>
        <begin position="234"/>
        <end position="268"/>
    </location>
</feature>
<feature type="coiled-coil region" evidence="1">
    <location>
        <begin position="304"/>
        <end position="338"/>
    </location>
</feature>
<feature type="region of interest" description="Disordered" evidence="2">
    <location>
        <begin position="75"/>
        <end position="205"/>
    </location>
</feature>
<dbReference type="AlphaFoldDB" id="A0A395I3L2"/>
<evidence type="ECO:0000256" key="2">
    <source>
        <dbReference type="SAM" id="MobiDB-lite"/>
    </source>
</evidence>
<dbReference type="Proteomes" id="UP000248961">
    <property type="component" value="Unassembled WGS sequence"/>
</dbReference>
<feature type="region of interest" description="Disordered" evidence="2">
    <location>
        <begin position="358"/>
        <end position="382"/>
    </location>
</feature>
<keyword evidence="4" id="KW-1185">Reference proteome</keyword>
<sequence>MSRLSQETDLATLVQERRRELQLLLKTATEKSPSAIDQTAKMCEAEHLYMIDIELRKAFAELYSSQRRELKYEEKDINSGEHYGDGNDINGGEGFGGGDDINSDENYGGEADGYESAGDMNGGEGDSEEDENYVDGDHEDDSDEDDSDEDDDEEDEDEGEDENEDEDEDEDDSDENSDDEDEESLASTAIDHDHAPSLDTDTDDESWVRDMEFTHTSSIFRCSTCSTVPITQQEDKSYSQTIQSGTKHQTRNSSSASTSTTTTKIYPAHPYTDDLTTQLSRLQANVLAILSNQHQILSNQQNILRHQQSNLAKEQKIIDQLEALVAAQRAQLAIIKRHSLPEQRSRAPLFNGFDSVGMDGLSPNASGSAQPQFQSHAHPPPVQRTDLPHAHPAVPAPANHRTNQPIYPSPQVHDFFSPIYRDPLSITSHVPPQYLSQPAAVPLSYPASRPAPQGRFYASNGVYPYAYGS</sequence>
<evidence type="ECO:0000256" key="1">
    <source>
        <dbReference type="SAM" id="Coils"/>
    </source>
</evidence>
<dbReference type="VEuPathDB" id="FungiDB:BO97DRAFT_422746"/>
<keyword evidence="1" id="KW-0175">Coiled coil</keyword>
<dbReference type="GeneID" id="37201107"/>
<reference evidence="3 4" key="1">
    <citation type="submission" date="2018-02" db="EMBL/GenBank/DDBJ databases">
        <title>The genomes of Aspergillus section Nigri reveals drivers in fungal speciation.</title>
        <authorList>
            <consortium name="DOE Joint Genome Institute"/>
            <person name="Vesth T.C."/>
            <person name="Nybo J."/>
            <person name="Theobald S."/>
            <person name="Brandl J."/>
            <person name="Frisvad J.C."/>
            <person name="Nielsen K.F."/>
            <person name="Lyhne E.K."/>
            <person name="Kogle M.E."/>
            <person name="Kuo A."/>
            <person name="Riley R."/>
            <person name="Clum A."/>
            <person name="Nolan M."/>
            <person name="Lipzen A."/>
            <person name="Salamov A."/>
            <person name="Henrissat B."/>
            <person name="Wiebenga A."/>
            <person name="De vries R.P."/>
            <person name="Grigoriev I.V."/>
            <person name="Mortensen U.H."/>
            <person name="Andersen M.R."/>
            <person name="Baker S.E."/>
        </authorList>
    </citation>
    <scope>NUCLEOTIDE SEQUENCE [LARGE SCALE GENOMIC DNA]</scope>
    <source>
        <strain evidence="3 4">CBS 101889</strain>
    </source>
</reference>
<gene>
    <name evidence="3" type="ORF">BO97DRAFT_422746</name>
</gene>
<name>A0A395I3L2_ASPHC</name>